<reference evidence="4" key="1">
    <citation type="submission" date="2023-03" db="EMBL/GenBank/DDBJ databases">
        <title>Massive genome expansion in bonnet fungi (Mycena s.s.) driven by repeated elements and novel gene families across ecological guilds.</title>
        <authorList>
            <consortium name="Lawrence Berkeley National Laboratory"/>
            <person name="Harder C.B."/>
            <person name="Miyauchi S."/>
            <person name="Viragh M."/>
            <person name="Kuo A."/>
            <person name="Thoen E."/>
            <person name="Andreopoulos B."/>
            <person name="Lu D."/>
            <person name="Skrede I."/>
            <person name="Drula E."/>
            <person name="Henrissat B."/>
            <person name="Morin E."/>
            <person name="Kohler A."/>
            <person name="Barry K."/>
            <person name="LaButti K."/>
            <person name="Morin E."/>
            <person name="Salamov A."/>
            <person name="Lipzen A."/>
            <person name="Mereny Z."/>
            <person name="Hegedus B."/>
            <person name="Baldrian P."/>
            <person name="Stursova M."/>
            <person name="Weitz H."/>
            <person name="Taylor A."/>
            <person name="Grigoriev I.V."/>
            <person name="Nagy L.G."/>
            <person name="Martin F."/>
            <person name="Kauserud H."/>
        </authorList>
    </citation>
    <scope>NUCLEOTIDE SEQUENCE</scope>
    <source>
        <strain evidence="4">CBHHK182m</strain>
    </source>
</reference>
<evidence type="ECO:0000256" key="1">
    <source>
        <dbReference type="ARBA" id="ARBA00022737"/>
    </source>
</evidence>
<keyword evidence="1" id="KW-0677">Repeat</keyword>
<evidence type="ECO:0000313" key="4">
    <source>
        <dbReference type="EMBL" id="KAJ7737118.1"/>
    </source>
</evidence>
<evidence type="ECO:0000259" key="3">
    <source>
        <dbReference type="Pfam" id="PF24883"/>
    </source>
</evidence>
<keyword evidence="5" id="KW-1185">Reference proteome</keyword>
<dbReference type="InterPro" id="IPR056884">
    <property type="entry name" value="NPHP3-like_N"/>
</dbReference>
<name>A0AAD7I9B9_9AGAR</name>
<evidence type="ECO:0000313" key="5">
    <source>
        <dbReference type="Proteomes" id="UP001215598"/>
    </source>
</evidence>
<feature type="region of interest" description="Disordered" evidence="2">
    <location>
        <begin position="81"/>
        <end position="110"/>
    </location>
</feature>
<dbReference type="Pfam" id="PF24883">
    <property type="entry name" value="NPHP3_N"/>
    <property type="match status" value="1"/>
</dbReference>
<dbReference type="AlphaFoldDB" id="A0AAD7I9B9"/>
<dbReference type="SUPFAM" id="SSF52540">
    <property type="entry name" value="P-loop containing nucleoside triphosphate hydrolases"/>
    <property type="match status" value="1"/>
</dbReference>
<evidence type="ECO:0000256" key="2">
    <source>
        <dbReference type="SAM" id="MobiDB-lite"/>
    </source>
</evidence>
<dbReference type="EMBL" id="JARKIB010000118">
    <property type="protein sequence ID" value="KAJ7737118.1"/>
    <property type="molecule type" value="Genomic_DNA"/>
</dbReference>
<proteinExistence type="predicted"/>
<dbReference type="PANTHER" id="PTHR10039">
    <property type="entry name" value="AMELOGENIN"/>
    <property type="match status" value="1"/>
</dbReference>
<organism evidence="4 5">
    <name type="scientific">Mycena metata</name>
    <dbReference type="NCBI Taxonomy" id="1033252"/>
    <lineage>
        <taxon>Eukaryota</taxon>
        <taxon>Fungi</taxon>
        <taxon>Dikarya</taxon>
        <taxon>Basidiomycota</taxon>
        <taxon>Agaricomycotina</taxon>
        <taxon>Agaricomycetes</taxon>
        <taxon>Agaricomycetidae</taxon>
        <taxon>Agaricales</taxon>
        <taxon>Marasmiineae</taxon>
        <taxon>Mycenaceae</taxon>
        <taxon>Mycena</taxon>
    </lineage>
</organism>
<comment type="caution">
    <text evidence="4">The sequence shown here is derived from an EMBL/GenBank/DDBJ whole genome shotgun (WGS) entry which is preliminary data.</text>
</comment>
<accession>A0AAD7I9B9</accession>
<protein>
    <recommendedName>
        <fullName evidence="3">Nephrocystin 3-like N-terminal domain-containing protein</fullName>
    </recommendedName>
</protein>
<dbReference type="Proteomes" id="UP001215598">
    <property type="component" value="Unassembled WGS sequence"/>
</dbReference>
<dbReference type="InterPro" id="IPR027417">
    <property type="entry name" value="P-loop_NTPase"/>
</dbReference>
<feature type="compositionally biased region" description="Basic and acidic residues" evidence="2">
    <location>
        <begin position="95"/>
        <end position="104"/>
    </location>
</feature>
<gene>
    <name evidence="4" type="ORF">B0H16DRAFT_1695192</name>
</gene>
<sequence>MFSNGAGFQINGGNFFDISGDMNMGSSHRYLVPIAEVDWEQSTSKLEAPLHIPSSGAGRVARSTNSLNSFYLPVKGSSQKITAPPLEDLTSASRASERQPDAHSPHGLNDMCRIDDGRYNGRLDGATFITTANVNHTQRSGEAGMHILHRTVVLEALHDSSDNFPQPRCNPETRLEILRDLYEWALENDPIRSICWLYGPAGAGKTAIMHTLSQDLQDKNHLAGAFFFKRGHPTRGNAKLLFATLTYQLALCNPRLKDHISGRVEEDPSVLVRGMDAQLRVLIDEPSSHLQILPPAKARLSREKYCLSSAKPSNDILRHFGFLSPAGQKLLFGKLSPRAHSMESFPRDIEQAFEDVRTYLLDQFARIRREHSHTMSKIAQPWPSPHIIDTLVAKSSGYFIYASTVIKLRAILCAVAHLDLNSAQIEQLLDLEAGDVQLILRGVHSVLDMPYPHKTIAVYHASFLDFLRDQRRSSHFHVAVEDEMTLATAVLGALSYVQSNKRNAFADPHISWFLSHRDKWIEYIISLPPLTELVPHIKLLNPDYLWETFAHASSAEQVNKLLSWLKAIQPNPADIIQIWEDYYFMGHQLSKNELPDLLGKARKQLELHCSERAALSPSLSILRTLESAGTFDVSIDACRDLLAQSPQLVRIFQARTLLNTSGNCLSETFSLGLFHFRILLDISWDDMRAAVCLLRTVPRTNIGSTLVILRTVCQELYDDLVTPKDLAFGFLRLIKRIGAGELPLIFWRYFMLTPSGPKAEWDRHVRCSPKSPELLHELHGLVPRWDVFSAEHLSPIEFYDVVRWLEAFDDPPPLETLTRWRGYLTLSRDRYPDKYSDDELERRWVETADVEALRSRDEGEVLQCWSLAMI</sequence>
<dbReference type="PANTHER" id="PTHR10039:SF17">
    <property type="entry name" value="FUNGAL STAND N-TERMINAL GOODBYE DOMAIN-CONTAINING PROTEIN-RELATED"/>
    <property type="match status" value="1"/>
</dbReference>
<feature type="domain" description="Nephrocystin 3-like N-terminal" evidence="3">
    <location>
        <begin position="185"/>
        <end position="285"/>
    </location>
</feature>